<dbReference type="PANTHER" id="PTHR31270">
    <property type="entry name" value="GLUTAMINYL-PEPTIDE CYCLOTRANSFERASE"/>
    <property type="match status" value="1"/>
</dbReference>
<keyword evidence="1" id="KW-0808">Transferase</keyword>
<comment type="caution">
    <text evidence="1">The sequence shown here is derived from an EMBL/GenBank/DDBJ whole genome shotgun (WGS) entry which is preliminary data.</text>
</comment>
<accession>A0ABS5A3I7</accession>
<organism evidence="1 2">
    <name type="scientific">Crossiella equi</name>
    <dbReference type="NCBI Taxonomy" id="130796"/>
    <lineage>
        <taxon>Bacteria</taxon>
        <taxon>Bacillati</taxon>
        <taxon>Actinomycetota</taxon>
        <taxon>Actinomycetes</taxon>
        <taxon>Pseudonocardiales</taxon>
        <taxon>Pseudonocardiaceae</taxon>
        <taxon>Crossiella</taxon>
    </lineage>
</organism>
<dbReference type="Proteomes" id="UP001519363">
    <property type="component" value="Unassembled WGS sequence"/>
</dbReference>
<reference evidence="1 2" key="1">
    <citation type="submission" date="2021-03" db="EMBL/GenBank/DDBJ databases">
        <title>Sequencing the genomes of 1000 actinobacteria strains.</title>
        <authorList>
            <person name="Klenk H.-P."/>
        </authorList>
    </citation>
    <scope>NUCLEOTIDE SEQUENCE [LARGE SCALE GENOMIC DNA]</scope>
    <source>
        <strain evidence="1 2">DSM 44580</strain>
    </source>
</reference>
<evidence type="ECO:0000313" key="2">
    <source>
        <dbReference type="Proteomes" id="UP001519363"/>
    </source>
</evidence>
<dbReference type="InterPro" id="IPR007788">
    <property type="entry name" value="QCT"/>
</dbReference>
<sequence length="233" mass="25838">MLEPEVLREYPHDRDAFTQGLEFTSGGLLESTGLPGISRVRLVELTTGKVLREAVLAAPLYGMGITAVPGVGLWQLTWRDGVAVLRDLETLAEHRRVRYPGQGWGVCFDGNRLVLSDGGDRLVFRNARTFEAEGDLVVRRPDGVRVEHLNELECTGSTVWANIWLSKQLLRIDLRTGLVTAVADVRRLAEIERPVAADDVLNGIAAVPGTDEFVLTGKHFGTTFRVRWRARPN</sequence>
<dbReference type="SUPFAM" id="SSF50969">
    <property type="entry name" value="YVTN repeat-like/Quinoprotein amine dehydrogenase"/>
    <property type="match status" value="1"/>
</dbReference>
<name>A0ABS5A3I7_9PSEU</name>
<dbReference type="Pfam" id="PF05096">
    <property type="entry name" value="Glu_cyclase_2"/>
    <property type="match status" value="1"/>
</dbReference>
<dbReference type="GO" id="GO:0016603">
    <property type="term" value="F:glutaminyl-peptide cyclotransferase activity"/>
    <property type="evidence" value="ECO:0007669"/>
    <property type="project" value="UniProtKB-EC"/>
</dbReference>
<dbReference type="EC" id="2.3.2.5" evidence="1"/>
<keyword evidence="1" id="KW-0012">Acyltransferase</keyword>
<keyword evidence="2" id="KW-1185">Reference proteome</keyword>
<evidence type="ECO:0000313" key="1">
    <source>
        <dbReference type="EMBL" id="MBP2471135.1"/>
    </source>
</evidence>
<dbReference type="PANTHER" id="PTHR31270:SF1">
    <property type="entry name" value="GLUTAMINYL-PEPTIDE CYCLOTRANSFERASE"/>
    <property type="match status" value="1"/>
</dbReference>
<dbReference type="InterPro" id="IPR011044">
    <property type="entry name" value="Quino_amine_DH_bsu"/>
</dbReference>
<gene>
    <name evidence="1" type="ORF">JOF53_000007</name>
</gene>
<protein>
    <submittedName>
        <fullName evidence="1">Glutaminyl-peptide cyclotransferase</fullName>
        <ecNumber evidence="1">2.3.2.5</ecNumber>
    </submittedName>
</protein>
<proteinExistence type="predicted"/>
<dbReference type="EMBL" id="JAGIOO010000001">
    <property type="protein sequence ID" value="MBP2471135.1"/>
    <property type="molecule type" value="Genomic_DNA"/>
</dbReference>